<organism evidence="3 4">
    <name type="scientific">Tanacetum coccineum</name>
    <dbReference type="NCBI Taxonomy" id="301880"/>
    <lineage>
        <taxon>Eukaryota</taxon>
        <taxon>Viridiplantae</taxon>
        <taxon>Streptophyta</taxon>
        <taxon>Embryophyta</taxon>
        <taxon>Tracheophyta</taxon>
        <taxon>Spermatophyta</taxon>
        <taxon>Magnoliopsida</taxon>
        <taxon>eudicotyledons</taxon>
        <taxon>Gunneridae</taxon>
        <taxon>Pentapetalae</taxon>
        <taxon>asterids</taxon>
        <taxon>campanulids</taxon>
        <taxon>Asterales</taxon>
        <taxon>Asteraceae</taxon>
        <taxon>Asteroideae</taxon>
        <taxon>Anthemideae</taxon>
        <taxon>Anthemidinae</taxon>
        <taxon>Tanacetum</taxon>
    </lineage>
</organism>
<feature type="transmembrane region" description="Helical" evidence="2">
    <location>
        <begin position="159"/>
        <end position="184"/>
    </location>
</feature>
<feature type="region of interest" description="Disordered" evidence="1">
    <location>
        <begin position="370"/>
        <end position="426"/>
    </location>
</feature>
<feature type="region of interest" description="Disordered" evidence="1">
    <location>
        <begin position="620"/>
        <end position="642"/>
    </location>
</feature>
<feature type="compositionally biased region" description="Acidic residues" evidence="1">
    <location>
        <begin position="491"/>
        <end position="516"/>
    </location>
</feature>
<proteinExistence type="predicted"/>
<feature type="compositionally biased region" description="Acidic residues" evidence="1">
    <location>
        <begin position="528"/>
        <end position="548"/>
    </location>
</feature>
<reference evidence="3" key="2">
    <citation type="submission" date="2022-01" db="EMBL/GenBank/DDBJ databases">
        <authorList>
            <person name="Yamashiro T."/>
            <person name="Shiraishi A."/>
            <person name="Satake H."/>
            <person name="Nakayama K."/>
        </authorList>
    </citation>
    <scope>NUCLEOTIDE SEQUENCE</scope>
</reference>
<evidence type="ECO:0000313" key="3">
    <source>
        <dbReference type="EMBL" id="GJS63803.1"/>
    </source>
</evidence>
<feature type="region of interest" description="Disordered" evidence="1">
    <location>
        <begin position="451"/>
        <end position="570"/>
    </location>
</feature>
<feature type="compositionally biased region" description="Basic and acidic residues" evidence="1">
    <location>
        <begin position="476"/>
        <end position="487"/>
    </location>
</feature>
<evidence type="ECO:0008006" key="5">
    <source>
        <dbReference type="Google" id="ProtNLM"/>
    </source>
</evidence>
<dbReference type="PANTHER" id="PTHR46148:SF59">
    <property type="entry name" value="NUCLEOTIDYLTRANSFERASE, RIBONUCLEASE H"/>
    <property type="match status" value="1"/>
</dbReference>
<keyword evidence="4" id="KW-1185">Reference proteome</keyword>
<dbReference type="PANTHER" id="PTHR46148">
    <property type="entry name" value="CHROMO DOMAIN-CONTAINING PROTEIN"/>
    <property type="match status" value="1"/>
</dbReference>
<dbReference type="Proteomes" id="UP001151760">
    <property type="component" value="Unassembled WGS sequence"/>
</dbReference>
<feature type="transmembrane region" description="Helical" evidence="2">
    <location>
        <begin position="76"/>
        <end position="95"/>
    </location>
</feature>
<feature type="compositionally biased region" description="Acidic residues" evidence="1">
    <location>
        <begin position="559"/>
        <end position="570"/>
    </location>
</feature>
<reference evidence="3" key="1">
    <citation type="journal article" date="2022" name="Int. J. Mol. Sci.">
        <title>Draft Genome of Tanacetum Coccineum: Genomic Comparison of Closely Related Tanacetum-Family Plants.</title>
        <authorList>
            <person name="Yamashiro T."/>
            <person name="Shiraishi A."/>
            <person name="Nakayama K."/>
            <person name="Satake H."/>
        </authorList>
    </citation>
    <scope>NUCLEOTIDE SEQUENCE</scope>
</reference>
<accession>A0ABQ4XFT6</accession>
<feature type="transmembrane region" description="Helical" evidence="2">
    <location>
        <begin position="115"/>
        <end position="139"/>
    </location>
</feature>
<feature type="non-terminal residue" evidence="3">
    <location>
        <position position="1"/>
    </location>
</feature>
<evidence type="ECO:0000313" key="4">
    <source>
        <dbReference type="Proteomes" id="UP001151760"/>
    </source>
</evidence>
<keyword evidence="2" id="KW-0812">Transmembrane</keyword>
<name>A0ABQ4XFT6_9ASTR</name>
<dbReference type="EMBL" id="BQNB010009458">
    <property type="protein sequence ID" value="GJS63803.1"/>
    <property type="molecule type" value="Genomic_DNA"/>
</dbReference>
<evidence type="ECO:0000256" key="1">
    <source>
        <dbReference type="SAM" id="MobiDB-lite"/>
    </source>
</evidence>
<comment type="caution">
    <text evidence="3">The sequence shown here is derived from an EMBL/GenBank/DDBJ whole genome shotgun (WGS) entry which is preliminary data.</text>
</comment>
<keyword evidence="2" id="KW-1133">Transmembrane helix</keyword>
<sequence>RCLSDETLAIPLDEIQIDDKLHFIKELVEIIDREVKRLKQSRIPIVKVCWNSRRGPEFTWEHEDQMQKKSCSYTVVHYRVIILLVSRYFTTLTQVEIRKCNMRIDPEKTQKEPTYQVVLDALALTTCYLAFLIAADVLIDKCNMRIDPKKTQKKPTYQVVLDALALTTCYPAFLITADVLVIYMQQFWVTINKHGSSYQFKIDKKRFVVDMEELGHTEKIKNITAVVVDHMHQLWRAFATIINKSLIGKITSLDKIRLSRAQILWGMYYKKNIDFVALLWEDFAFQIDYKDVKKQEKMYYPRFTKDDCILGTIRFVSKDEDTQVYGALIPAVMTTPKIRDSPVYQTYLAFATRVATLKLKRIYKKPTSTMIKTTTTSPEENPPKKKSAHATKDVSSKKPSRKQLTGIQIRDTPDVPVSKKKAPTTTDRCKGIDLLSEAALLDDAQMNKVLKQRKRETHSHTGTNEGTGTIPGVPDMPKDQSKNENKSWGESGDDDDINDDVSDDDGNDDDRDDDGNNDASGDERNGSDEDENPNLNQNDDDKEEEYEDEYVRTPANYESNDDENENVDEEEYDRIAEEMYKDVNIELKDSTTYDQVEDDAHVTLIAAHVTQKTEVPLQTTTTIPPPISPFTPLSQLSTPTPTPTPIPAKTSIPVLPDFSSLFQFNQRVSNLEKGLSELKQADQSAQLLATIKSQIPAMVDAHLGTRLGDSIQKALRSYTAEFKKEAQAEKKRYINLIEKPVKDIINNEVKTQLPQILPKAMSDFSTHVIKSAVIESLEDVFLAKYSSQPQSTYEAVASLTEFESKKILIDKMEKSQSNLTTDKHKELYKALVNSYNVDKDIFLVYGKAISLKRDHEDKD</sequence>
<evidence type="ECO:0000256" key="2">
    <source>
        <dbReference type="SAM" id="Phobius"/>
    </source>
</evidence>
<gene>
    <name evidence="3" type="ORF">Tco_0678367</name>
</gene>
<feature type="compositionally biased region" description="Low complexity" evidence="1">
    <location>
        <begin position="630"/>
        <end position="639"/>
    </location>
</feature>
<keyword evidence="2" id="KW-0472">Membrane</keyword>
<protein>
    <recommendedName>
        <fullName evidence="5">Reverse transcriptase domain-containing protein</fullName>
    </recommendedName>
</protein>